<name>A0ABQ9F5U5_TEGGR</name>
<protein>
    <submittedName>
        <fullName evidence="1">Uncharacterized protein</fullName>
    </submittedName>
</protein>
<gene>
    <name evidence="1" type="ORF">KUTeg_010113</name>
</gene>
<dbReference type="Proteomes" id="UP001217089">
    <property type="component" value="Unassembled WGS sequence"/>
</dbReference>
<proteinExistence type="predicted"/>
<comment type="caution">
    <text evidence="1">The sequence shown here is derived from an EMBL/GenBank/DDBJ whole genome shotgun (WGS) entry which is preliminary data.</text>
</comment>
<accession>A0ABQ9F5U5</accession>
<organism evidence="1 2">
    <name type="scientific">Tegillarca granosa</name>
    <name type="common">Malaysian cockle</name>
    <name type="synonym">Anadara granosa</name>
    <dbReference type="NCBI Taxonomy" id="220873"/>
    <lineage>
        <taxon>Eukaryota</taxon>
        <taxon>Metazoa</taxon>
        <taxon>Spiralia</taxon>
        <taxon>Lophotrochozoa</taxon>
        <taxon>Mollusca</taxon>
        <taxon>Bivalvia</taxon>
        <taxon>Autobranchia</taxon>
        <taxon>Pteriomorphia</taxon>
        <taxon>Arcoida</taxon>
        <taxon>Arcoidea</taxon>
        <taxon>Arcidae</taxon>
        <taxon>Tegillarca</taxon>
    </lineage>
</organism>
<evidence type="ECO:0000313" key="2">
    <source>
        <dbReference type="Proteomes" id="UP001217089"/>
    </source>
</evidence>
<dbReference type="EMBL" id="JARBDR010000440">
    <property type="protein sequence ID" value="KAJ8312740.1"/>
    <property type="molecule type" value="Genomic_DNA"/>
</dbReference>
<reference evidence="1 2" key="1">
    <citation type="submission" date="2022-12" db="EMBL/GenBank/DDBJ databases">
        <title>Chromosome-level genome of Tegillarca granosa.</title>
        <authorList>
            <person name="Kim J."/>
        </authorList>
    </citation>
    <scope>NUCLEOTIDE SEQUENCE [LARGE SCALE GENOMIC DNA]</scope>
    <source>
        <strain evidence="1">Teg-2019</strain>
        <tissue evidence="1">Adductor muscle</tissue>
    </source>
</reference>
<sequence>MRVLYEFSAMYKPAEGSVTDLRNCEVCDIHIPFLSYVNMSGMQDLHSILKSCKYVRNIILNTDENSNTE</sequence>
<evidence type="ECO:0000313" key="1">
    <source>
        <dbReference type="EMBL" id="KAJ8312740.1"/>
    </source>
</evidence>
<keyword evidence="2" id="KW-1185">Reference proteome</keyword>